<gene>
    <name evidence="7" type="ORF">SAPINGB_P002255</name>
</gene>
<evidence type="ECO:0000313" key="8">
    <source>
        <dbReference type="Proteomes" id="UP000398389"/>
    </source>
</evidence>
<feature type="domain" description="TMEM205-like" evidence="6">
    <location>
        <begin position="22"/>
        <end position="119"/>
    </location>
</feature>
<keyword evidence="8" id="KW-1185">Reference proteome</keyword>
<name>A0A5E8BDL5_9ASCO</name>
<dbReference type="InterPro" id="IPR053009">
    <property type="entry name" value="Xanthocillin_Biosynth-Assoc"/>
</dbReference>
<dbReference type="Proteomes" id="UP000398389">
    <property type="component" value="Unassembled WGS sequence"/>
</dbReference>
<dbReference type="RefSeq" id="XP_031852865.1">
    <property type="nucleotide sequence ID" value="XM_031996974.1"/>
</dbReference>
<dbReference type="PANTHER" id="PTHR23241">
    <property type="entry name" value="LATE EMBRYOGENESIS ABUNDANT PLANTS LEA-RELATED"/>
    <property type="match status" value="1"/>
</dbReference>
<organism evidence="7 8">
    <name type="scientific">Magnusiomyces paraingens</name>
    <dbReference type="NCBI Taxonomy" id="2606893"/>
    <lineage>
        <taxon>Eukaryota</taxon>
        <taxon>Fungi</taxon>
        <taxon>Dikarya</taxon>
        <taxon>Ascomycota</taxon>
        <taxon>Saccharomycotina</taxon>
        <taxon>Dipodascomycetes</taxon>
        <taxon>Dipodascales</taxon>
        <taxon>Dipodascaceae</taxon>
        <taxon>Magnusiomyces</taxon>
    </lineage>
</organism>
<dbReference type="PANTHER" id="PTHR23241:SF102">
    <property type="entry name" value="LD23009P"/>
    <property type="match status" value="1"/>
</dbReference>
<evidence type="ECO:0000256" key="2">
    <source>
        <dbReference type="ARBA" id="ARBA00022692"/>
    </source>
</evidence>
<dbReference type="AlphaFoldDB" id="A0A5E8BDL5"/>
<evidence type="ECO:0000256" key="5">
    <source>
        <dbReference type="SAM" id="Phobius"/>
    </source>
</evidence>
<keyword evidence="2 5" id="KW-0812">Transmembrane</keyword>
<dbReference type="GO" id="GO:0016020">
    <property type="term" value="C:membrane"/>
    <property type="evidence" value="ECO:0007669"/>
    <property type="project" value="UniProtKB-SubCell"/>
</dbReference>
<evidence type="ECO:0000313" key="7">
    <source>
        <dbReference type="EMBL" id="VVT49407.1"/>
    </source>
</evidence>
<proteinExistence type="predicted"/>
<feature type="transmembrane region" description="Helical" evidence="5">
    <location>
        <begin position="20"/>
        <end position="41"/>
    </location>
</feature>
<evidence type="ECO:0000256" key="4">
    <source>
        <dbReference type="ARBA" id="ARBA00023136"/>
    </source>
</evidence>
<feature type="transmembrane region" description="Helical" evidence="5">
    <location>
        <begin position="62"/>
        <end position="85"/>
    </location>
</feature>
<comment type="subcellular location">
    <subcellularLocation>
        <location evidence="1">Membrane</location>
    </subcellularLocation>
</comment>
<evidence type="ECO:0000259" key="6">
    <source>
        <dbReference type="Pfam" id="PF13664"/>
    </source>
</evidence>
<sequence length="183" mass="19728">MFRSPFPPILSTLATAAPYHLLLYSLVFGTTTFQSFYNGIVAFKTLPYEHFSALQSKIFPPYFAFQTAAAVVLLLTPPVSFASSIVLAKNLSLGIAAVGGAANTFYFGPQSRVVMAKRREQVAIEGKPHNDPTASETMKKINKEFGKIHGLSVLFNLGTFLGLAAYGVILSDGFLSLAAKSLK</sequence>
<reference evidence="7 8" key="1">
    <citation type="submission" date="2019-09" db="EMBL/GenBank/DDBJ databases">
        <authorList>
            <person name="Brejova B."/>
        </authorList>
    </citation>
    <scope>NUCLEOTIDE SEQUENCE [LARGE SCALE GENOMIC DNA]</scope>
</reference>
<dbReference type="Pfam" id="PF13664">
    <property type="entry name" value="DUF4149"/>
    <property type="match status" value="1"/>
</dbReference>
<accession>A0A5E8BDL5</accession>
<dbReference type="EMBL" id="CABVLU010000002">
    <property type="protein sequence ID" value="VVT49407.1"/>
    <property type="molecule type" value="Genomic_DNA"/>
</dbReference>
<dbReference type="InterPro" id="IPR025423">
    <property type="entry name" value="TMEM205-like"/>
</dbReference>
<protein>
    <recommendedName>
        <fullName evidence="6">TMEM205-like domain-containing protein</fullName>
    </recommendedName>
</protein>
<evidence type="ECO:0000256" key="1">
    <source>
        <dbReference type="ARBA" id="ARBA00004370"/>
    </source>
</evidence>
<dbReference type="OrthoDB" id="1641132at2759"/>
<keyword evidence="4 5" id="KW-0472">Membrane</keyword>
<dbReference type="GeneID" id="43581074"/>
<feature type="transmembrane region" description="Helical" evidence="5">
    <location>
        <begin position="148"/>
        <end position="169"/>
    </location>
</feature>
<keyword evidence="3 5" id="KW-1133">Transmembrane helix</keyword>
<evidence type="ECO:0000256" key="3">
    <source>
        <dbReference type="ARBA" id="ARBA00022989"/>
    </source>
</evidence>